<keyword evidence="1" id="KW-0472">Membrane</keyword>
<keyword evidence="1" id="KW-1133">Transmembrane helix</keyword>
<sequence>MKQLSYFLLFIIPFSISAKIQDSTSIEQAEEIIYDLDSSKEIREFNADKIKELRNEEDFNYTEYEEPDNIWTQFKRWVGQLWSRFLQWVFGVGEVTGFWAVLFKLLPYLVIIGVLFLLGWLFMRVNPRDMLFEKQEAPQIILTEDEDIIQNQNIEQLIQQALKTNNYRLAIRYYYLSVLKQLSENELINWESQKTNTDYLKELTDNSLKNKFQNITRLYDFIWYGSFDINQTSFEQAEQKFKSITNSIRS</sequence>
<dbReference type="STRING" id="1038014.SAMN04487910_2351"/>
<keyword evidence="1" id="KW-0812">Transmembrane</keyword>
<feature type="domain" description="Protein-glutamine gamma-glutamyltransferase-like C-terminal" evidence="2">
    <location>
        <begin position="175"/>
        <end position="240"/>
    </location>
</feature>
<evidence type="ECO:0000313" key="4">
    <source>
        <dbReference type="Proteomes" id="UP000198521"/>
    </source>
</evidence>
<organism evidence="3 4">
    <name type="scientific">Aquimarina amphilecti</name>
    <dbReference type="NCBI Taxonomy" id="1038014"/>
    <lineage>
        <taxon>Bacteria</taxon>
        <taxon>Pseudomonadati</taxon>
        <taxon>Bacteroidota</taxon>
        <taxon>Flavobacteriia</taxon>
        <taxon>Flavobacteriales</taxon>
        <taxon>Flavobacteriaceae</taxon>
        <taxon>Aquimarina</taxon>
    </lineage>
</organism>
<dbReference type="OrthoDB" id="5491447at2"/>
<dbReference type="InterPro" id="IPR025403">
    <property type="entry name" value="TgpA-like_C"/>
</dbReference>
<keyword evidence="4" id="KW-1185">Reference proteome</keyword>
<dbReference type="Proteomes" id="UP000198521">
    <property type="component" value="Unassembled WGS sequence"/>
</dbReference>
<dbReference type="RefSeq" id="WP_091408527.1">
    <property type="nucleotide sequence ID" value="NZ_FOAB01000004.1"/>
</dbReference>
<dbReference type="AlphaFoldDB" id="A0A1H7PZ28"/>
<reference evidence="4" key="1">
    <citation type="submission" date="2016-10" db="EMBL/GenBank/DDBJ databases">
        <authorList>
            <person name="Varghese N."/>
            <person name="Submissions S."/>
        </authorList>
    </citation>
    <scope>NUCLEOTIDE SEQUENCE [LARGE SCALE GENOMIC DNA]</scope>
    <source>
        <strain evidence="4">DSM 25232 / NCIMB 14723 / 92V</strain>
    </source>
</reference>
<dbReference type="EMBL" id="FOAB01000004">
    <property type="protein sequence ID" value="SEL40307.1"/>
    <property type="molecule type" value="Genomic_DNA"/>
</dbReference>
<gene>
    <name evidence="3" type="ORF">SAMN04487910_2351</name>
</gene>
<accession>A0A1H7PZ28</accession>
<dbReference type="Pfam" id="PF13559">
    <property type="entry name" value="DUF4129"/>
    <property type="match status" value="1"/>
</dbReference>
<evidence type="ECO:0000313" key="3">
    <source>
        <dbReference type="EMBL" id="SEL40307.1"/>
    </source>
</evidence>
<evidence type="ECO:0000256" key="1">
    <source>
        <dbReference type="SAM" id="Phobius"/>
    </source>
</evidence>
<evidence type="ECO:0000259" key="2">
    <source>
        <dbReference type="Pfam" id="PF13559"/>
    </source>
</evidence>
<protein>
    <recommendedName>
        <fullName evidence="2">Protein-glutamine gamma-glutamyltransferase-like C-terminal domain-containing protein</fullName>
    </recommendedName>
</protein>
<name>A0A1H7PZ28_AQUAM</name>
<feature type="transmembrane region" description="Helical" evidence="1">
    <location>
        <begin position="98"/>
        <end position="122"/>
    </location>
</feature>
<proteinExistence type="predicted"/>